<evidence type="ECO:0000256" key="1">
    <source>
        <dbReference type="ARBA" id="ARBA00022559"/>
    </source>
</evidence>
<reference evidence="3 4" key="1">
    <citation type="submission" date="2023-11" db="EMBL/GenBank/DDBJ databases">
        <title>Halocaridina rubra genome assembly.</title>
        <authorList>
            <person name="Smith C."/>
        </authorList>
    </citation>
    <scope>NUCLEOTIDE SEQUENCE [LARGE SCALE GENOMIC DNA]</scope>
    <source>
        <strain evidence="3">EP-1</strain>
        <tissue evidence="3">Whole</tissue>
    </source>
</reference>
<name>A0AAN8XBA3_HALRR</name>
<organism evidence="3 4">
    <name type="scientific">Halocaridina rubra</name>
    <name type="common">Hawaiian red shrimp</name>
    <dbReference type="NCBI Taxonomy" id="373956"/>
    <lineage>
        <taxon>Eukaryota</taxon>
        <taxon>Metazoa</taxon>
        <taxon>Ecdysozoa</taxon>
        <taxon>Arthropoda</taxon>
        <taxon>Crustacea</taxon>
        <taxon>Multicrustacea</taxon>
        <taxon>Malacostraca</taxon>
        <taxon>Eumalacostraca</taxon>
        <taxon>Eucarida</taxon>
        <taxon>Decapoda</taxon>
        <taxon>Pleocyemata</taxon>
        <taxon>Caridea</taxon>
        <taxon>Atyoidea</taxon>
        <taxon>Atyidae</taxon>
        <taxon>Halocaridina</taxon>
    </lineage>
</organism>
<feature type="region of interest" description="Disordered" evidence="2">
    <location>
        <begin position="276"/>
        <end position="312"/>
    </location>
</feature>
<dbReference type="PANTHER" id="PTHR11475:SF109">
    <property type="entry name" value="CHORION PEROXIDASE-LIKE PROTEIN"/>
    <property type="match status" value="1"/>
</dbReference>
<proteinExistence type="predicted"/>
<evidence type="ECO:0000256" key="2">
    <source>
        <dbReference type="SAM" id="MobiDB-lite"/>
    </source>
</evidence>
<evidence type="ECO:0000313" key="3">
    <source>
        <dbReference type="EMBL" id="KAK7075710.1"/>
    </source>
</evidence>
<dbReference type="InterPro" id="IPR010255">
    <property type="entry name" value="Haem_peroxidase_sf"/>
</dbReference>
<dbReference type="InterPro" id="IPR019791">
    <property type="entry name" value="Haem_peroxidase_animal"/>
</dbReference>
<dbReference type="PROSITE" id="PS50292">
    <property type="entry name" value="PEROXIDASE_3"/>
    <property type="match status" value="1"/>
</dbReference>
<keyword evidence="4" id="KW-1185">Reference proteome</keyword>
<feature type="compositionally biased region" description="Polar residues" evidence="2">
    <location>
        <begin position="300"/>
        <end position="309"/>
    </location>
</feature>
<keyword evidence="1" id="KW-0560">Oxidoreductase</keyword>
<dbReference type="Proteomes" id="UP001381693">
    <property type="component" value="Unassembled WGS sequence"/>
</dbReference>
<comment type="caution">
    <text evidence="3">The sequence shown here is derived from an EMBL/GenBank/DDBJ whole genome shotgun (WGS) entry which is preliminary data.</text>
</comment>
<dbReference type="InterPro" id="IPR037120">
    <property type="entry name" value="Haem_peroxidase_sf_animal"/>
</dbReference>
<keyword evidence="1" id="KW-0575">Peroxidase</keyword>
<sequence>MSSCIVGRSLVRIHKEDCAVSLYRNLLEFCRRPGHHYGMDLAALNIQRGRDHGLPSYNIWREQCGLHRFANWGELLQVMDDDTVGRLAAVYRHVDDIDLFPGGLAEKPVIRGLVGPTFACILGQQFLNLRRGDRFWFENGGFVSSLTPEQLKAIRKMSLARVLCDNLDDIDEIQPLVFRPPTENGSNARRSCDTGGIPTLNMNAWKEEVDTQFPGLQYSGGFLNMSIITTQEEESSEYDDYDTNLYDEFPDESLYELPQDDFAEYDEDSLQHIYSNELPRPFEEPYDEKSGKEDVEGSNHAPQGYSNGPSLAHLTDHNFKNVIEHAYSNTLFYGKKK</sequence>
<dbReference type="EMBL" id="JAXCGZ010010227">
    <property type="protein sequence ID" value="KAK7075710.1"/>
    <property type="molecule type" value="Genomic_DNA"/>
</dbReference>
<accession>A0AAN8XBA3</accession>
<dbReference type="GO" id="GO:0006979">
    <property type="term" value="P:response to oxidative stress"/>
    <property type="evidence" value="ECO:0007669"/>
    <property type="project" value="InterPro"/>
</dbReference>
<dbReference type="GO" id="GO:0020037">
    <property type="term" value="F:heme binding"/>
    <property type="evidence" value="ECO:0007669"/>
    <property type="project" value="InterPro"/>
</dbReference>
<evidence type="ECO:0008006" key="5">
    <source>
        <dbReference type="Google" id="ProtNLM"/>
    </source>
</evidence>
<dbReference type="Pfam" id="PF03098">
    <property type="entry name" value="An_peroxidase"/>
    <property type="match status" value="1"/>
</dbReference>
<dbReference type="AlphaFoldDB" id="A0AAN8XBA3"/>
<protein>
    <recommendedName>
        <fullName evidence="5">Peroxidase</fullName>
    </recommendedName>
</protein>
<dbReference type="Gene3D" id="1.10.640.10">
    <property type="entry name" value="Haem peroxidase domain superfamily, animal type"/>
    <property type="match status" value="1"/>
</dbReference>
<dbReference type="PANTHER" id="PTHR11475">
    <property type="entry name" value="OXIDASE/PEROXIDASE"/>
    <property type="match status" value="1"/>
</dbReference>
<dbReference type="GO" id="GO:0004601">
    <property type="term" value="F:peroxidase activity"/>
    <property type="evidence" value="ECO:0007669"/>
    <property type="project" value="UniProtKB-KW"/>
</dbReference>
<feature type="compositionally biased region" description="Basic and acidic residues" evidence="2">
    <location>
        <begin position="280"/>
        <end position="297"/>
    </location>
</feature>
<gene>
    <name evidence="3" type="ORF">SK128_019714</name>
</gene>
<dbReference type="SUPFAM" id="SSF48113">
    <property type="entry name" value="Heme-dependent peroxidases"/>
    <property type="match status" value="1"/>
</dbReference>
<evidence type="ECO:0000313" key="4">
    <source>
        <dbReference type="Proteomes" id="UP001381693"/>
    </source>
</evidence>